<dbReference type="GO" id="GO:0006355">
    <property type="term" value="P:regulation of DNA-templated transcription"/>
    <property type="evidence" value="ECO:0007669"/>
    <property type="project" value="InterPro"/>
</dbReference>
<dbReference type="GO" id="GO:0032993">
    <property type="term" value="C:protein-DNA complex"/>
    <property type="evidence" value="ECO:0007669"/>
    <property type="project" value="TreeGrafter"/>
</dbReference>
<dbReference type="AlphaFoldDB" id="A0A6G7Y4I7"/>
<evidence type="ECO:0000256" key="1">
    <source>
        <dbReference type="ARBA" id="ARBA00022553"/>
    </source>
</evidence>
<dbReference type="SUPFAM" id="SSF46894">
    <property type="entry name" value="C-terminal effector domain of the bipartite response regulators"/>
    <property type="match status" value="1"/>
</dbReference>
<evidence type="ECO:0000256" key="5">
    <source>
        <dbReference type="PROSITE-ProRule" id="PRU00169"/>
    </source>
</evidence>
<dbReference type="PANTHER" id="PTHR48111">
    <property type="entry name" value="REGULATOR OF RPOS"/>
    <property type="match status" value="1"/>
</dbReference>
<keyword evidence="1 5" id="KW-0597">Phosphoprotein</keyword>
<name>A0A6G7Y4I7_9ACTN</name>
<dbReference type="Pfam" id="PF00072">
    <property type="entry name" value="Response_reg"/>
    <property type="match status" value="1"/>
</dbReference>
<dbReference type="GO" id="GO:0000156">
    <property type="term" value="F:phosphorelay response regulator activity"/>
    <property type="evidence" value="ECO:0007669"/>
    <property type="project" value="TreeGrafter"/>
</dbReference>
<evidence type="ECO:0000256" key="6">
    <source>
        <dbReference type="PROSITE-ProRule" id="PRU01091"/>
    </source>
</evidence>
<proteinExistence type="predicted"/>
<dbReference type="InterPro" id="IPR016032">
    <property type="entry name" value="Sig_transdc_resp-reg_C-effctor"/>
</dbReference>
<dbReference type="KEGG" id="prv:G7070_04895"/>
<evidence type="ECO:0000259" key="7">
    <source>
        <dbReference type="PROSITE" id="PS50110"/>
    </source>
</evidence>
<keyword evidence="4" id="KW-0804">Transcription</keyword>
<dbReference type="SUPFAM" id="SSF52172">
    <property type="entry name" value="CheY-like"/>
    <property type="match status" value="1"/>
</dbReference>
<gene>
    <name evidence="9" type="ORF">G7070_04895</name>
</gene>
<dbReference type="InterPro" id="IPR011006">
    <property type="entry name" value="CheY-like_superfamily"/>
</dbReference>
<keyword evidence="10" id="KW-1185">Reference proteome</keyword>
<dbReference type="InterPro" id="IPR039420">
    <property type="entry name" value="WalR-like"/>
</dbReference>
<dbReference type="EMBL" id="CP049865">
    <property type="protein sequence ID" value="QIK71732.1"/>
    <property type="molecule type" value="Genomic_DNA"/>
</dbReference>
<evidence type="ECO:0000259" key="8">
    <source>
        <dbReference type="PROSITE" id="PS51755"/>
    </source>
</evidence>
<dbReference type="Gene3D" id="3.40.50.2300">
    <property type="match status" value="1"/>
</dbReference>
<sequence length="241" mass="25812">MSHDAAPVRLLLVDDDEAITGGLAPLLSREGFAVTVAADGAAALDRLAAGGTDIVVLDVMMPGLDGREVLRRVRASGSAVPVVLLTSVGEASERARALDEGADDYLNKPFDAGELVSRVRAVLRRSRPGRPTLASASTLTAGPLTWDRVGRRAHLAGRELVVTPKALALLDYLMTHPDELLTRQRLLEVVWGFDDLIGTRAVDHRIAELRRVLGEDAASPRWIQTVPGSGYRFVADVADGR</sequence>
<keyword evidence="3 6" id="KW-0238">DNA-binding</keyword>
<dbReference type="CDD" id="cd00383">
    <property type="entry name" value="trans_reg_C"/>
    <property type="match status" value="1"/>
</dbReference>
<dbReference type="PROSITE" id="PS50110">
    <property type="entry name" value="RESPONSE_REGULATORY"/>
    <property type="match status" value="1"/>
</dbReference>
<feature type="DNA-binding region" description="OmpR/PhoB-type" evidence="6">
    <location>
        <begin position="136"/>
        <end position="235"/>
    </location>
</feature>
<dbReference type="SMART" id="SM00862">
    <property type="entry name" value="Trans_reg_C"/>
    <property type="match status" value="1"/>
</dbReference>
<organism evidence="9 10">
    <name type="scientific">Propioniciclava coleopterorum</name>
    <dbReference type="NCBI Taxonomy" id="2714937"/>
    <lineage>
        <taxon>Bacteria</taxon>
        <taxon>Bacillati</taxon>
        <taxon>Actinomycetota</taxon>
        <taxon>Actinomycetes</taxon>
        <taxon>Propionibacteriales</taxon>
        <taxon>Propionibacteriaceae</taxon>
        <taxon>Propioniciclava</taxon>
    </lineage>
</organism>
<feature type="modified residue" description="4-aspartylphosphate" evidence="5">
    <location>
        <position position="58"/>
    </location>
</feature>
<dbReference type="SMART" id="SM00448">
    <property type="entry name" value="REC"/>
    <property type="match status" value="1"/>
</dbReference>
<accession>A0A6G7Y4I7</accession>
<evidence type="ECO:0000256" key="3">
    <source>
        <dbReference type="ARBA" id="ARBA00023125"/>
    </source>
</evidence>
<reference evidence="9 10" key="1">
    <citation type="submission" date="2020-03" db="EMBL/GenBank/DDBJ databases">
        <title>Propioniciclava sp. nov., isolated from Hydrophilus acuminatus.</title>
        <authorList>
            <person name="Hyun D.-W."/>
            <person name="Bae J.-W."/>
        </authorList>
    </citation>
    <scope>NUCLEOTIDE SEQUENCE [LARGE SCALE GENOMIC DNA]</scope>
    <source>
        <strain evidence="9 10">HDW11</strain>
    </source>
</reference>
<evidence type="ECO:0000256" key="2">
    <source>
        <dbReference type="ARBA" id="ARBA00023015"/>
    </source>
</evidence>
<dbReference type="GO" id="GO:0005829">
    <property type="term" value="C:cytosol"/>
    <property type="evidence" value="ECO:0007669"/>
    <property type="project" value="TreeGrafter"/>
</dbReference>
<dbReference type="GO" id="GO:0000976">
    <property type="term" value="F:transcription cis-regulatory region binding"/>
    <property type="evidence" value="ECO:0007669"/>
    <property type="project" value="TreeGrafter"/>
</dbReference>
<dbReference type="InterPro" id="IPR001867">
    <property type="entry name" value="OmpR/PhoB-type_DNA-bd"/>
</dbReference>
<dbReference type="InterPro" id="IPR001789">
    <property type="entry name" value="Sig_transdc_resp-reg_receiver"/>
</dbReference>
<protein>
    <submittedName>
        <fullName evidence="9">Response regulator transcription factor</fullName>
    </submittedName>
</protein>
<dbReference type="InterPro" id="IPR036388">
    <property type="entry name" value="WH-like_DNA-bd_sf"/>
</dbReference>
<dbReference type="Gene3D" id="1.10.10.10">
    <property type="entry name" value="Winged helix-like DNA-binding domain superfamily/Winged helix DNA-binding domain"/>
    <property type="match status" value="1"/>
</dbReference>
<feature type="domain" description="OmpR/PhoB-type" evidence="8">
    <location>
        <begin position="136"/>
        <end position="235"/>
    </location>
</feature>
<evidence type="ECO:0000256" key="4">
    <source>
        <dbReference type="ARBA" id="ARBA00023163"/>
    </source>
</evidence>
<feature type="domain" description="Response regulatory" evidence="7">
    <location>
        <begin position="9"/>
        <end position="123"/>
    </location>
</feature>
<evidence type="ECO:0000313" key="10">
    <source>
        <dbReference type="Proteomes" id="UP000501058"/>
    </source>
</evidence>
<evidence type="ECO:0000313" key="9">
    <source>
        <dbReference type="EMBL" id="QIK71732.1"/>
    </source>
</evidence>
<dbReference type="PANTHER" id="PTHR48111:SF4">
    <property type="entry name" value="DNA-BINDING DUAL TRANSCRIPTIONAL REGULATOR OMPR"/>
    <property type="match status" value="1"/>
</dbReference>
<dbReference type="Proteomes" id="UP000501058">
    <property type="component" value="Chromosome"/>
</dbReference>
<dbReference type="PROSITE" id="PS51755">
    <property type="entry name" value="OMPR_PHOB"/>
    <property type="match status" value="1"/>
</dbReference>
<dbReference type="Pfam" id="PF00486">
    <property type="entry name" value="Trans_reg_C"/>
    <property type="match status" value="1"/>
</dbReference>
<dbReference type="RefSeq" id="WP_166232418.1">
    <property type="nucleotide sequence ID" value="NZ_CP049865.1"/>
</dbReference>
<keyword evidence="2" id="KW-0805">Transcription regulation</keyword>